<gene>
    <name evidence="5" type="ORF">GCM10010389_55620</name>
</gene>
<reference evidence="5" key="2">
    <citation type="submission" date="2020-09" db="EMBL/GenBank/DDBJ databases">
        <authorList>
            <person name="Sun Q."/>
            <person name="Ohkuma M."/>
        </authorList>
    </citation>
    <scope>NUCLEOTIDE SEQUENCE</scope>
    <source>
        <strain evidence="5">JCM 5016</strain>
    </source>
</reference>
<feature type="transmembrane region" description="Helical" evidence="3">
    <location>
        <begin position="30"/>
        <end position="50"/>
    </location>
</feature>
<dbReference type="NCBIfam" id="TIGR00350">
    <property type="entry name" value="lytR_cpsA_psr"/>
    <property type="match status" value="1"/>
</dbReference>
<evidence type="ECO:0000259" key="4">
    <source>
        <dbReference type="Pfam" id="PF03816"/>
    </source>
</evidence>
<dbReference type="PANTHER" id="PTHR33392:SF6">
    <property type="entry name" value="POLYISOPRENYL-TEICHOIC ACID--PEPTIDOGLYCAN TEICHOIC ACID TRANSFERASE TAGU"/>
    <property type="match status" value="1"/>
</dbReference>
<organism evidence="5 6">
    <name type="scientific">Streptomyces echinoruber</name>
    <dbReference type="NCBI Taxonomy" id="68898"/>
    <lineage>
        <taxon>Bacteria</taxon>
        <taxon>Bacillati</taxon>
        <taxon>Actinomycetota</taxon>
        <taxon>Actinomycetes</taxon>
        <taxon>Kitasatosporales</taxon>
        <taxon>Streptomycetaceae</taxon>
        <taxon>Streptomyces</taxon>
    </lineage>
</organism>
<evidence type="ECO:0000313" key="6">
    <source>
        <dbReference type="Proteomes" id="UP000623010"/>
    </source>
</evidence>
<keyword evidence="3" id="KW-0472">Membrane</keyword>
<keyword evidence="6" id="KW-1185">Reference proteome</keyword>
<dbReference type="EMBL" id="BMWH01000029">
    <property type="protein sequence ID" value="GHA09366.1"/>
    <property type="molecule type" value="Genomic_DNA"/>
</dbReference>
<dbReference type="Gene3D" id="3.40.630.190">
    <property type="entry name" value="LCP protein"/>
    <property type="match status" value="1"/>
</dbReference>
<dbReference type="Proteomes" id="UP000623010">
    <property type="component" value="Unassembled WGS sequence"/>
</dbReference>
<keyword evidence="3" id="KW-1133">Transmembrane helix</keyword>
<feature type="compositionally biased region" description="Basic and acidic residues" evidence="2">
    <location>
        <begin position="1"/>
        <end position="17"/>
    </location>
</feature>
<evidence type="ECO:0000256" key="1">
    <source>
        <dbReference type="ARBA" id="ARBA00006068"/>
    </source>
</evidence>
<protein>
    <submittedName>
        <fullName evidence="5">Transcriptional regulator</fullName>
    </submittedName>
</protein>
<dbReference type="InterPro" id="IPR050922">
    <property type="entry name" value="LytR/CpsA/Psr_CW_biosynth"/>
</dbReference>
<evidence type="ECO:0000256" key="2">
    <source>
        <dbReference type="SAM" id="MobiDB-lite"/>
    </source>
</evidence>
<reference evidence="5" key="1">
    <citation type="journal article" date="2014" name="Int. J. Syst. Evol. Microbiol.">
        <title>Complete genome sequence of Corynebacterium casei LMG S-19264T (=DSM 44701T), isolated from a smear-ripened cheese.</title>
        <authorList>
            <consortium name="US DOE Joint Genome Institute (JGI-PGF)"/>
            <person name="Walter F."/>
            <person name="Albersmeier A."/>
            <person name="Kalinowski J."/>
            <person name="Ruckert C."/>
        </authorList>
    </citation>
    <scope>NUCLEOTIDE SEQUENCE</scope>
    <source>
        <strain evidence="5">JCM 5016</strain>
    </source>
</reference>
<sequence>MEHDTEVSPSHRGETGRGRRGRRLRRLRRAAVYGLLVLAVAGCGAGYWLYSSLEKNIKGIAIDKALGDDRPSRQPAAGQNILVLGSDSRAGANAALKTGTVSGARSDTALVIHVAQDRKKAVAVSIPRDTLVTRPRCTGPDGTEVAPAQRVMFNSVYSQGGPACVVKTVEHMSRVRIDHYVEIDFSGFKELVDAMGGVTVTVDRDIHDSFSGLDLTAGTHRLNGIQSLRFVRTRHGIGDGSDLGRIRLQQQFVLALLNEVKKQKLLENPAKAYRIADSLTAALTTDSGLASLTGLMEFGRSMSEVDPSAVEMIMLPVVYDKHDPNRVVPAEPQATALWKTIRTDAPVPASAKKPR</sequence>
<keyword evidence="3" id="KW-0812">Transmembrane</keyword>
<dbReference type="AlphaFoldDB" id="A0A918RQN6"/>
<name>A0A918RQN6_9ACTN</name>
<dbReference type="Pfam" id="PF03816">
    <property type="entry name" value="LytR_cpsA_psr"/>
    <property type="match status" value="1"/>
</dbReference>
<dbReference type="PANTHER" id="PTHR33392">
    <property type="entry name" value="POLYISOPRENYL-TEICHOIC ACID--PEPTIDOGLYCAN TEICHOIC ACID TRANSFERASE TAGU"/>
    <property type="match status" value="1"/>
</dbReference>
<accession>A0A918RQN6</accession>
<proteinExistence type="inferred from homology"/>
<feature type="domain" description="Cell envelope-related transcriptional attenuator" evidence="4">
    <location>
        <begin position="105"/>
        <end position="261"/>
    </location>
</feature>
<feature type="region of interest" description="Disordered" evidence="2">
    <location>
        <begin position="1"/>
        <end position="21"/>
    </location>
</feature>
<evidence type="ECO:0000313" key="5">
    <source>
        <dbReference type="EMBL" id="GHA09366.1"/>
    </source>
</evidence>
<dbReference type="InterPro" id="IPR004474">
    <property type="entry name" value="LytR_CpsA_psr"/>
</dbReference>
<comment type="caution">
    <text evidence="5">The sequence shown here is derived from an EMBL/GenBank/DDBJ whole genome shotgun (WGS) entry which is preliminary data.</text>
</comment>
<comment type="similarity">
    <text evidence="1">Belongs to the LytR/CpsA/Psr (LCP) family.</text>
</comment>
<evidence type="ECO:0000256" key="3">
    <source>
        <dbReference type="SAM" id="Phobius"/>
    </source>
</evidence>